<accession>A0A2S1GSQ9</accession>
<protein>
    <submittedName>
        <fullName evidence="1">Uncharacterized protein</fullName>
    </submittedName>
</protein>
<proteinExistence type="predicted"/>
<name>A0A2S1GSQ9_9CAUD</name>
<dbReference type="InterPro" id="IPR054496">
    <property type="entry name" value="E217_GP41"/>
</dbReference>
<dbReference type="RefSeq" id="YP_009801002.1">
    <property type="nucleotide sequence ID" value="NC_047962.1"/>
</dbReference>
<organism evidence="1 2">
    <name type="scientific">Xanthomonas phage Carpasina</name>
    <dbReference type="NCBI Taxonomy" id="2163636"/>
    <lineage>
        <taxon>Viruses</taxon>
        <taxon>Duplodnaviria</taxon>
        <taxon>Heunggongvirae</taxon>
        <taxon>Uroviricota</taxon>
        <taxon>Caudoviricetes</taxon>
        <taxon>Lindbergviridae</taxon>
        <taxon>Carpasinavirus</taxon>
        <taxon>Carpasinavirus carpasina</taxon>
    </lineage>
</organism>
<dbReference type="Pfam" id="PF22759">
    <property type="entry name" value="E217_GP41"/>
    <property type="match status" value="1"/>
</dbReference>
<keyword evidence="2" id="KW-1185">Reference proteome</keyword>
<sequence>MALNKRVLNVTISLPGGDVILGSDIDMKVKVYKAALAIQSRASIEITGMTTSLRQQLLSQFTAWHKRQVESGQASADWINVKIEAGYQGAASAGQTSSNTAIVFTGQIALVDYVAGPPDITVRITCYSRQIDKTAFVTSPAPSTTTYLNYVKWAAEQMGLGESFICDTSYNEVIVTNPSATVFTRSALLIDIQNLFRPDVAAFIDNDQLIVKDRNKVINVGAIAELKEFIGTPMWTEWGATFVTMMDPSIKLAQAATITSTMNPGVNNTYVITEIEYDLTTRDNAFYVKSSGSPPA</sequence>
<evidence type="ECO:0000313" key="2">
    <source>
        <dbReference type="Proteomes" id="UP000246901"/>
    </source>
</evidence>
<dbReference type="EMBL" id="MH059633">
    <property type="protein sequence ID" value="AWD92421.1"/>
    <property type="molecule type" value="Genomic_DNA"/>
</dbReference>
<reference evidence="1 2" key="1">
    <citation type="submission" date="2018-03" db="EMBL/GenBank/DDBJ databases">
        <title>Phage therapy in agriculture - a green tech approach to combat plant pathogenic bacteria.</title>
        <authorList>
            <person name="Carstens A.B."/>
            <person name="Djurhuus A.M."/>
            <person name="Hansen L.H."/>
        </authorList>
    </citation>
    <scope>NUCLEOTIDE SEQUENCE [LARGE SCALE GENOMIC DNA]</scope>
</reference>
<dbReference type="Proteomes" id="UP000246901">
    <property type="component" value="Segment"/>
</dbReference>
<dbReference type="GeneID" id="54991509"/>
<evidence type="ECO:0000313" key="1">
    <source>
        <dbReference type="EMBL" id="AWD92421.1"/>
    </source>
</evidence>
<dbReference type="KEGG" id="vg:54991509"/>